<dbReference type="CDD" id="cd03809">
    <property type="entry name" value="GT4_MtfB-like"/>
    <property type="match status" value="1"/>
</dbReference>
<dbReference type="GO" id="GO:0016757">
    <property type="term" value="F:glycosyltransferase activity"/>
    <property type="evidence" value="ECO:0007669"/>
    <property type="project" value="UniProtKB-KW"/>
</dbReference>
<keyword evidence="5" id="KW-1185">Reference proteome</keyword>
<dbReference type="EMBL" id="JACHKZ010000001">
    <property type="protein sequence ID" value="MBB6576284.1"/>
    <property type="molecule type" value="Genomic_DNA"/>
</dbReference>
<sequence length="394" mass="43821">MKLDIILAADALRPPLTGIGRYTFEVARRLTRHEEVARLRYFSMGQWLDDPLAALEKPPSENGSPAAPGPSPRERATLRTRLATSRMAVRVYCALTPMYFGWRLRGNRQSIYHAPNYIVPPFEGRAVSTVHDLSHILYPQFHPRARVDYLNLTLGPSLARTSHVITVSEAVRQEMIERRLMPPDRITAILEAADAAFRPHTPQMLDPAMQALGLRAGKYCLFVGTVEPRKNVERLIQAYELLPQDMRRECPLVIAGGKGWNSEAVHARMAKAQAEGWLRYVSFVDQRWLPALYAGARLMAYPSLYEGFGLPIVEAMASGTPVLTSNTSCMPEVAGGAAKLVNPLDVEDMAQALQECLGNEAWQADARAKGLARAASLSWDRCVEETVAVYRQLA</sequence>
<protein>
    <submittedName>
        <fullName evidence="4">Alpha-1,3-rhamnosyl/mannosyltransferase</fullName>
        <ecNumber evidence="4">2.4.1.-</ecNumber>
    </submittedName>
</protein>
<dbReference type="Gene3D" id="3.40.50.2000">
    <property type="entry name" value="Glycogen Phosphorylase B"/>
    <property type="match status" value="1"/>
</dbReference>
<name>A0ABR6RAX3_9BURK</name>
<feature type="region of interest" description="Disordered" evidence="2">
    <location>
        <begin position="54"/>
        <end position="75"/>
    </location>
</feature>
<evidence type="ECO:0000313" key="5">
    <source>
        <dbReference type="Proteomes" id="UP000562492"/>
    </source>
</evidence>
<gene>
    <name evidence="4" type="ORF">HNP33_000332</name>
</gene>
<dbReference type="PANTHER" id="PTHR46401">
    <property type="entry name" value="GLYCOSYLTRANSFERASE WBBK-RELATED"/>
    <property type="match status" value="1"/>
</dbReference>
<keyword evidence="4" id="KW-0328">Glycosyltransferase</keyword>
<dbReference type="RefSeq" id="WP_184704574.1">
    <property type="nucleotide sequence ID" value="NZ_JACHKZ010000001.1"/>
</dbReference>
<dbReference type="Pfam" id="PF00534">
    <property type="entry name" value="Glycos_transf_1"/>
    <property type="match status" value="1"/>
</dbReference>
<evidence type="ECO:0000256" key="2">
    <source>
        <dbReference type="SAM" id="MobiDB-lite"/>
    </source>
</evidence>
<keyword evidence="1 4" id="KW-0808">Transferase</keyword>
<evidence type="ECO:0000313" key="4">
    <source>
        <dbReference type="EMBL" id="MBB6576284.1"/>
    </source>
</evidence>
<dbReference type="Proteomes" id="UP000562492">
    <property type="component" value="Unassembled WGS sequence"/>
</dbReference>
<dbReference type="PANTHER" id="PTHR46401:SF2">
    <property type="entry name" value="GLYCOSYLTRANSFERASE WBBK-RELATED"/>
    <property type="match status" value="1"/>
</dbReference>
<proteinExistence type="predicted"/>
<comment type="caution">
    <text evidence="4">The sequence shown here is derived from an EMBL/GenBank/DDBJ whole genome shotgun (WGS) entry which is preliminary data.</text>
</comment>
<dbReference type="SUPFAM" id="SSF53756">
    <property type="entry name" value="UDP-Glycosyltransferase/glycogen phosphorylase"/>
    <property type="match status" value="1"/>
</dbReference>
<reference evidence="4 5" key="1">
    <citation type="submission" date="2020-08" db="EMBL/GenBank/DDBJ databases">
        <title>Functional genomics of gut bacteria from endangered species of beetles.</title>
        <authorList>
            <person name="Carlos-Shanley C."/>
        </authorList>
    </citation>
    <scope>NUCLEOTIDE SEQUENCE [LARGE SCALE GENOMIC DNA]</scope>
    <source>
        <strain evidence="4 5">S00124</strain>
    </source>
</reference>
<evidence type="ECO:0000256" key="1">
    <source>
        <dbReference type="ARBA" id="ARBA00022679"/>
    </source>
</evidence>
<dbReference type="EC" id="2.4.1.-" evidence="4"/>
<organism evidence="4 5">
    <name type="scientific">Comamonas odontotermitis</name>
    <dbReference type="NCBI Taxonomy" id="379895"/>
    <lineage>
        <taxon>Bacteria</taxon>
        <taxon>Pseudomonadati</taxon>
        <taxon>Pseudomonadota</taxon>
        <taxon>Betaproteobacteria</taxon>
        <taxon>Burkholderiales</taxon>
        <taxon>Comamonadaceae</taxon>
        <taxon>Comamonas</taxon>
    </lineage>
</organism>
<feature type="domain" description="Glycosyl transferase family 1" evidence="3">
    <location>
        <begin position="218"/>
        <end position="364"/>
    </location>
</feature>
<accession>A0ABR6RAX3</accession>
<evidence type="ECO:0000259" key="3">
    <source>
        <dbReference type="Pfam" id="PF00534"/>
    </source>
</evidence>
<dbReference type="InterPro" id="IPR001296">
    <property type="entry name" value="Glyco_trans_1"/>
</dbReference>